<feature type="domain" description="FAD-binding" evidence="1">
    <location>
        <begin position="5"/>
        <end position="309"/>
    </location>
</feature>
<dbReference type="Proteomes" id="UP000467130">
    <property type="component" value="Chromosome"/>
</dbReference>
<dbReference type="PANTHER" id="PTHR42685:SF22">
    <property type="entry name" value="CONDITIONED MEDIUM FACTOR RECEPTOR 1"/>
    <property type="match status" value="1"/>
</dbReference>
<organism evidence="2 3">
    <name type="scientific">Mycobacterium stomatepiae</name>
    <dbReference type="NCBI Taxonomy" id="470076"/>
    <lineage>
        <taxon>Bacteria</taxon>
        <taxon>Bacillati</taxon>
        <taxon>Actinomycetota</taxon>
        <taxon>Actinomycetes</taxon>
        <taxon>Mycobacteriales</taxon>
        <taxon>Mycobacteriaceae</taxon>
        <taxon>Mycobacterium</taxon>
        <taxon>Mycobacterium simiae complex</taxon>
    </lineage>
</organism>
<dbReference type="InterPro" id="IPR050407">
    <property type="entry name" value="Geranylgeranyl_reductase"/>
</dbReference>
<dbReference type="KEGG" id="msto:MSTO_24240"/>
<name>A0A7I7Q7G3_9MYCO</name>
<dbReference type="InterPro" id="IPR002938">
    <property type="entry name" value="FAD-bd"/>
</dbReference>
<dbReference type="GO" id="GO:0071949">
    <property type="term" value="F:FAD binding"/>
    <property type="evidence" value="ECO:0007669"/>
    <property type="project" value="InterPro"/>
</dbReference>
<dbReference type="Gene3D" id="3.50.50.60">
    <property type="entry name" value="FAD/NAD(P)-binding domain"/>
    <property type="match status" value="1"/>
</dbReference>
<dbReference type="Pfam" id="PF01494">
    <property type="entry name" value="FAD_binding_3"/>
    <property type="match status" value="1"/>
</dbReference>
<keyword evidence="3" id="KW-1185">Reference proteome</keyword>
<dbReference type="InterPro" id="IPR036188">
    <property type="entry name" value="FAD/NAD-bd_sf"/>
</dbReference>
<dbReference type="SUPFAM" id="SSF51905">
    <property type="entry name" value="FAD/NAD(P)-binding domain"/>
    <property type="match status" value="1"/>
</dbReference>
<evidence type="ECO:0000313" key="3">
    <source>
        <dbReference type="Proteomes" id="UP000467130"/>
    </source>
</evidence>
<accession>A0A7I7Q7G3</accession>
<proteinExistence type="predicted"/>
<dbReference type="AlphaFoldDB" id="A0A7I7Q7G3"/>
<evidence type="ECO:0000259" key="1">
    <source>
        <dbReference type="Pfam" id="PF01494"/>
    </source>
</evidence>
<dbReference type="EMBL" id="AP022587">
    <property type="protein sequence ID" value="BBY22219.1"/>
    <property type="molecule type" value="Genomic_DNA"/>
</dbReference>
<gene>
    <name evidence="2" type="ORF">MSTO_24240</name>
</gene>
<dbReference type="PANTHER" id="PTHR42685">
    <property type="entry name" value="GERANYLGERANYL DIPHOSPHATE REDUCTASE"/>
    <property type="match status" value="1"/>
</dbReference>
<dbReference type="PRINTS" id="PR00420">
    <property type="entry name" value="RNGMNOXGNASE"/>
</dbReference>
<sequence length="412" mass="45070">MEDHYDVVVVGSRVAGASVALLAARQGHSVLLVDRADFPSDTLSTNYIHQPGIARLRRWGVLEDLVNSGCPEISHTRLQIGDVVIKGSVSADSYETQSFAPRRYVLDTLLAAAAERAGAEVRHRVIAQDIVRADDNRPIGIVLREGPRRFSVRTSLLVGADGIRSTVARLVDAPVTRADPRITCVYYSFWNGLDAGYELYDGRRAWVGAVPTHDAVLVAAYFSQDRFKEIKCDAVHALEEAVCTNAPDLADRMASACRVERMWGTGDQQNYFRQAAGPGWALVGDSGHHKDSITARGITDAIAQAELLVGLVSPVIDDPVALDERLREYWRGRDGLMMPGYESTLRVAAPERWDERRDFAAAIAGSTLLTSLYFDVVAGLKPANLLTAEFDKWEEPAPALRPSTTGQNSLKA</sequence>
<protein>
    <submittedName>
        <fullName evidence="2">FAD-dependent oxidoreductase</fullName>
    </submittedName>
</protein>
<evidence type="ECO:0000313" key="2">
    <source>
        <dbReference type="EMBL" id="BBY22219.1"/>
    </source>
</evidence>
<reference evidence="2 3" key="1">
    <citation type="journal article" date="2019" name="Emerg. Microbes Infect.">
        <title>Comprehensive subspecies identification of 175 nontuberculous mycobacteria species based on 7547 genomic profiles.</title>
        <authorList>
            <person name="Matsumoto Y."/>
            <person name="Kinjo T."/>
            <person name="Motooka D."/>
            <person name="Nabeya D."/>
            <person name="Jung N."/>
            <person name="Uechi K."/>
            <person name="Horii T."/>
            <person name="Iida T."/>
            <person name="Fujita J."/>
            <person name="Nakamura S."/>
        </authorList>
    </citation>
    <scope>NUCLEOTIDE SEQUENCE [LARGE SCALE GENOMIC DNA]</scope>
    <source>
        <strain evidence="2 3">JCM 17783</strain>
    </source>
</reference>